<comment type="function">
    <text evidence="13">The RuvA-RuvB-RuvC complex processes Holliday junction (HJ) DNA during genetic recombination and DNA repair. Endonuclease that resolves HJ intermediates. Cleaves cruciform DNA by making single-stranded nicks across the HJ at symmetrical positions within the homologous arms, yielding a 5'-phosphate and a 3'-hydroxyl group; requires a central core of homology in the junction. The consensus cleavage sequence is 5'-(A/T)TT(C/G)-3'. Cleavage occurs on the 3'-side of the TT dinucleotide at the point of strand exchange. HJ branch migration catalyzed by RuvA-RuvB allows RuvC to scan DNA until it finds its consensus sequence, where it cleaves and resolves the cruciform DNA.</text>
</comment>
<organism evidence="15 16">
    <name type="scientific">Candidatus Komeilibacteria bacterium RIFCSPLOWO2_02_FULL_48_11</name>
    <dbReference type="NCBI Taxonomy" id="1798553"/>
    <lineage>
        <taxon>Bacteria</taxon>
        <taxon>Candidatus Komeiliibacteriota</taxon>
    </lineage>
</organism>
<keyword evidence="11 13" id="KW-0234">DNA repair</keyword>
<dbReference type="InterPro" id="IPR020563">
    <property type="entry name" value="X-over_junc_endoDNase_Mg_BS"/>
</dbReference>
<evidence type="ECO:0000256" key="9">
    <source>
        <dbReference type="ARBA" id="ARBA00023125"/>
    </source>
</evidence>
<dbReference type="Gene3D" id="3.30.420.10">
    <property type="entry name" value="Ribonuclease H-like superfamily/Ribonuclease H"/>
    <property type="match status" value="1"/>
</dbReference>
<evidence type="ECO:0000256" key="14">
    <source>
        <dbReference type="NCBIfam" id="TIGR00228"/>
    </source>
</evidence>
<dbReference type="FunFam" id="3.30.420.10:FF:000002">
    <property type="entry name" value="Crossover junction endodeoxyribonuclease RuvC"/>
    <property type="match status" value="1"/>
</dbReference>
<keyword evidence="6 13" id="KW-0227">DNA damage</keyword>
<comment type="caution">
    <text evidence="15">The sequence shown here is derived from an EMBL/GenBank/DDBJ whole genome shotgun (WGS) entry which is preliminary data.</text>
</comment>
<dbReference type="NCBIfam" id="TIGR00228">
    <property type="entry name" value="ruvC"/>
    <property type="match status" value="1"/>
</dbReference>
<evidence type="ECO:0000256" key="2">
    <source>
        <dbReference type="ARBA" id="ARBA00022490"/>
    </source>
</evidence>
<dbReference type="GO" id="GO:0006281">
    <property type="term" value="P:DNA repair"/>
    <property type="evidence" value="ECO:0007669"/>
    <property type="project" value="UniProtKB-UniRule"/>
</dbReference>
<keyword evidence="2 13" id="KW-0963">Cytoplasm</keyword>
<evidence type="ECO:0000256" key="7">
    <source>
        <dbReference type="ARBA" id="ARBA00022801"/>
    </source>
</evidence>
<dbReference type="EMBL" id="MHKO01000036">
    <property type="protein sequence ID" value="OGY91812.1"/>
    <property type="molecule type" value="Genomic_DNA"/>
</dbReference>
<keyword evidence="3 13" id="KW-0540">Nuclease</keyword>
<dbReference type="STRING" id="1798553.A3H70_04880"/>
<evidence type="ECO:0000256" key="13">
    <source>
        <dbReference type="HAMAP-Rule" id="MF_00034"/>
    </source>
</evidence>
<dbReference type="Proteomes" id="UP000178109">
    <property type="component" value="Unassembled WGS sequence"/>
</dbReference>
<dbReference type="Pfam" id="PF02075">
    <property type="entry name" value="RuvC"/>
    <property type="match status" value="1"/>
</dbReference>
<feature type="active site" evidence="13">
    <location>
        <position position="140"/>
    </location>
</feature>
<keyword evidence="9 13" id="KW-0238">DNA-binding</keyword>
<evidence type="ECO:0000256" key="4">
    <source>
        <dbReference type="ARBA" id="ARBA00022723"/>
    </source>
</evidence>
<reference evidence="15 16" key="1">
    <citation type="journal article" date="2016" name="Nat. Commun.">
        <title>Thousands of microbial genomes shed light on interconnected biogeochemical processes in an aquifer system.</title>
        <authorList>
            <person name="Anantharaman K."/>
            <person name="Brown C.T."/>
            <person name="Hug L.A."/>
            <person name="Sharon I."/>
            <person name="Castelle C.J."/>
            <person name="Probst A.J."/>
            <person name="Thomas B.C."/>
            <person name="Singh A."/>
            <person name="Wilkins M.J."/>
            <person name="Karaoz U."/>
            <person name="Brodie E.L."/>
            <person name="Williams K.H."/>
            <person name="Hubbard S.S."/>
            <person name="Banfield J.F."/>
        </authorList>
    </citation>
    <scope>NUCLEOTIDE SEQUENCE [LARGE SCALE GENOMIC DNA]</scope>
</reference>
<comment type="subcellular location">
    <subcellularLocation>
        <location evidence="13">Cytoplasm</location>
    </subcellularLocation>
</comment>
<dbReference type="InterPro" id="IPR012337">
    <property type="entry name" value="RNaseH-like_sf"/>
</dbReference>
<feature type="binding site" evidence="13">
    <location>
        <position position="7"/>
    </location>
    <ligand>
        <name>Mg(2+)</name>
        <dbReference type="ChEBI" id="CHEBI:18420"/>
        <label>1</label>
    </ligand>
</feature>
<evidence type="ECO:0000313" key="15">
    <source>
        <dbReference type="EMBL" id="OGY91812.1"/>
    </source>
</evidence>
<name>A0A1G2BRZ3_9BACT</name>
<dbReference type="SUPFAM" id="SSF53098">
    <property type="entry name" value="Ribonuclease H-like"/>
    <property type="match status" value="1"/>
</dbReference>
<dbReference type="GO" id="GO:0048476">
    <property type="term" value="C:Holliday junction resolvase complex"/>
    <property type="evidence" value="ECO:0007669"/>
    <property type="project" value="UniProtKB-UniRule"/>
</dbReference>
<dbReference type="GO" id="GO:0000287">
    <property type="term" value="F:magnesium ion binding"/>
    <property type="evidence" value="ECO:0007669"/>
    <property type="project" value="UniProtKB-UniRule"/>
</dbReference>
<keyword evidence="8 13" id="KW-0460">Magnesium</keyword>
<evidence type="ECO:0000256" key="6">
    <source>
        <dbReference type="ARBA" id="ARBA00022763"/>
    </source>
</evidence>
<evidence type="ECO:0000313" key="16">
    <source>
        <dbReference type="Proteomes" id="UP000178109"/>
    </source>
</evidence>
<evidence type="ECO:0000256" key="10">
    <source>
        <dbReference type="ARBA" id="ARBA00023172"/>
    </source>
</evidence>
<dbReference type="GO" id="GO:0003677">
    <property type="term" value="F:DNA binding"/>
    <property type="evidence" value="ECO:0007669"/>
    <property type="project" value="UniProtKB-KW"/>
</dbReference>
<feature type="active site" evidence="13">
    <location>
        <position position="67"/>
    </location>
</feature>
<evidence type="ECO:0000256" key="12">
    <source>
        <dbReference type="ARBA" id="ARBA00029354"/>
    </source>
</evidence>
<dbReference type="AlphaFoldDB" id="A0A1G2BRZ3"/>
<evidence type="ECO:0000256" key="3">
    <source>
        <dbReference type="ARBA" id="ARBA00022722"/>
    </source>
</evidence>
<dbReference type="PANTHER" id="PTHR30194:SF3">
    <property type="entry name" value="CROSSOVER JUNCTION ENDODEOXYRIBONUCLEASE RUVC"/>
    <property type="match status" value="1"/>
</dbReference>
<keyword evidence="5 13" id="KW-0255">Endonuclease</keyword>
<keyword evidence="7 13" id="KW-0378">Hydrolase</keyword>
<dbReference type="PRINTS" id="PR00696">
    <property type="entry name" value="RSOLVASERUVC"/>
</dbReference>
<dbReference type="NCBIfam" id="NF000711">
    <property type="entry name" value="PRK00039.2-1"/>
    <property type="match status" value="1"/>
</dbReference>
<comment type="similarity">
    <text evidence="1 13">Belongs to the RuvC family.</text>
</comment>
<dbReference type="EC" id="3.1.21.10" evidence="13 14"/>
<keyword evidence="10 13" id="KW-0233">DNA recombination</keyword>
<proteinExistence type="inferred from homology"/>
<dbReference type="CDD" id="cd16962">
    <property type="entry name" value="RuvC"/>
    <property type="match status" value="1"/>
</dbReference>
<feature type="binding site" evidence="13">
    <location>
        <position position="67"/>
    </location>
    <ligand>
        <name>Mg(2+)</name>
        <dbReference type="ChEBI" id="CHEBI:18420"/>
        <label>2</label>
    </ligand>
</feature>
<dbReference type="GO" id="GO:0006310">
    <property type="term" value="P:DNA recombination"/>
    <property type="evidence" value="ECO:0007669"/>
    <property type="project" value="UniProtKB-UniRule"/>
</dbReference>
<evidence type="ECO:0000256" key="1">
    <source>
        <dbReference type="ARBA" id="ARBA00009518"/>
    </source>
</evidence>
<dbReference type="GO" id="GO:0005737">
    <property type="term" value="C:cytoplasm"/>
    <property type="evidence" value="ECO:0007669"/>
    <property type="project" value="UniProtKB-SubCell"/>
</dbReference>
<dbReference type="HAMAP" id="MF_00034">
    <property type="entry name" value="RuvC"/>
    <property type="match status" value="1"/>
</dbReference>
<evidence type="ECO:0000256" key="8">
    <source>
        <dbReference type="ARBA" id="ARBA00022842"/>
    </source>
</evidence>
<feature type="active site" evidence="13">
    <location>
        <position position="7"/>
    </location>
</feature>
<gene>
    <name evidence="13" type="primary">ruvC</name>
    <name evidence="15" type="ORF">A3H70_04880</name>
</gene>
<comment type="catalytic activity">
    <reaction evidence="12 13">
        <text>Endonucleolytic cleavage at a junction such as a reciprocal single-stranded crossover between two homologous DNA duplexes (Holliday junction).</text>
        <dbReference type="EC" id="3.1.21.10"/>
    </reaction>
</comment>
<evidence type="ECO:0000256" key="5">
    <source>
        <dbReference type="ARBA" id="ARBA00022759"/>
    </source>
</evidence>
<keyword evidence="4 13" id="KW-0479">Metal-binding</keyword>
<dbReference type="InterPro" id="IPR002176">
    <property type="entry name" value="X-over_junc_endoDNase_RuvC"/>
</dbReference>
<evidence type="ECO:0000256" key="11">
    <source>
        <dbReference type="ARBA" id="ARBA00023204"/>
    </source>
</evidence>
<dbReference type="PROSITE" id="PS01321">
    <property type="entry name" value="RUVC"/>
    <property type="match status" value="1"/>
</dbReference>
<dbReference type="InterPro" id="IPR036397">
    <property type="entry name" value="RNaseH_sf"/>
</dbReference>
<dbReference type="PANTHER" id="PTHR30194">
    <property type="entry name" value="CROSSOVER JUNCTION ENDODEOXYRIBONUCLEASE RUVC"/>
    <property type="match status" value="1"/>
</dbReference>
<dbReference type="GO" id="GO:0008821">
    <property type="term" value="F:crossover junction DNA endonuclease activity"/>
    <property type="evidence" value="ECO:0007669"/>
    <property type="project" value="UniProtKB-UniRule"/>
</dbReference>
<comment type="subunit">
    <text evidence="13">Homodimer which binds Holliday junction (HJ) DNA. The HJ becomes 2-fold symmetrical on binding to RuvC with unstacked arms; it has a different conformation from HJ DNA in complex with RuvA. In the full resolvosome a probable DNA-RuvA(4)-RuvB(12)-RuvC(2) complex forms which resolves the HJ.</text>
</comment>
<feature type="binding site" evidence="13">
    <location>
        <position position="140"/>
    </location>
    <ligand>
        <name>Mg(2+)</name>
        <dbReference type="ChEBI" id="CHEBI:18420"/>
        <label>1</label>
    </ligand>
</feature>
<accession>A0A1G2BRZ3</accession>
<comment type="cofactor">
    <cofactor evidence="13">
        <name>Mg(2+)</name>
        <dbReference type="ChEBI" id="CHEBI:18420"/>
    </cofactor>
    <text evidence="13">Binds 2 Mg(2+) ion per subunit.</text>
</comment>
<sequence>MIILGIDPGIADTGYGVITKHGDDYAVIAYGSIKTPAKDGLPARLQRLHRELRMLIKKHSPDIVAVEELFFSKNVKTAITVSHARGVILLTAREAGCLVREFTPLQVKQALVGYGRADKNQIQQMVKTILGLKEIPKPDDAADALAVAICCGQTKIFKL</sequence>
<protein>
    <recommendedName>
        <fullName evidence="13 14">Crossover junction endodeoxyribonuclease RuvC</fullName>
        <ecNumber evidence="13 14">3.1.21.10</ecNumber>
    </recommendedName>
    <alternativeName>
        <fullName evidence="13">Holliday junction nuclease RuvC</fullName>
    </alternativeName>
    <alternativeName>
        <fullName evidence="13">Holliday junction resolvase RuvC</fullName>
    </alternativeName>
</protein>